<accession>A0ABD0UI77</accession>
<proteinExistence type="predicted"/>
<reference evidence="2 3" key="1">
    <citation type="journal article" date="2024" name="Plant Biotechnol. J.">
        <title>Dendrobium thyrsiflorum genome and its molecular insights into genes involved in important horticultural traits.</title>
        <authorList>
            <person name="Chen B."/>
            <person name="Wang J.Y."/>
            <person name="Zheng P.J."/>
            <person name="Li K.L."/>
            <person name="Liang Y.M."/>
            <person name="Chen X.F."/>
            <person name="Zhang C."/>
            <person name="Zhao X."/>
            <person name="He X."/>
            <person name="Zhang G.Q."/>
            <person name="Liu Z.J."/>
            <person name="Xu Q."/>
        </authorList>
    </citation>
    <scope>NUCLEOTIDE SEQUENCE [LARGE SCALE GENOMIC DNA]</scope>
    <source>
        <strain evidence="2">GZMU011</strain>
    </source>
</reference>
<feature type="compositionally biased region" description="Polar residues" evidence="1">
    <location>
        <begin position="125"/>
        <end position="148"/>
    </location>
</feature>
<name>A0ABD0UI77_DENTH</name>
<evidence type="ECO:0000313" key="2">
    <source>
        <dbReference type="EMBL" id="KAL0912309.1"/>
    </source>
</evidence>
<feature type="region of interest" description="Disordered" evidence="1">
    <location>
        <begin position="112"/>
        <end position="183"/>
    </location>
</feature>
<protein>
    <submittedName>
        <fullName evidence="2">Uncharacterized protein</fullName>
    </submittedName>
</protein>
<dbReference type="Proteomes" id="UP001552299">
    <property type="component" value="Unassembled WGS sequence"/>
</dbReference>
<evidence type="ECO:0000313" key="3">
    <source>
        <dbReference type="Proteomes" id="UP001552299"/>
    </source>
</evidence>
<dbReference type="AlphaFoldDB" id="A0ABD0UI77"/>
<dbReference type="EMBL" id="JANQDX010000014">
    <property type="protein sequence ID" value="KAL0912309.1"/>
    <property type="molecule type" value="Genomic_DNA"/>
</dbReference>
<keyword evidence="3" id="KW-1185">Reference proteome</keyword>
<comment type="caution">
    <text evidence="2">The sequence shown here is derived from an EMBL/GenBank/DDBJ whole genome shotgun (WGS) entry which is preliminary data.</text>
</comment>
<organism evidence="2 3">
    <name type="scientific">Dendrobium thyrsiflorum</name>
    <name type="common">Pinecone-like raceme dendrobium</name>
    <name type="synonym">Orchid</name>
    <dbReference type="NCBI Taxonomy" id="117978"/>
    <lineage>
        <taxon>Eukaryota</taxon>
        <taxon>Viridiplantae</taxon>
        <taxon>Streptophyta</taxon>
        <taxon>Embryophyta</taxon>
        <taxon>Tracheophyta</taxon>
        <taxon>Spermatophyta</taxon>
        <taxon>Magnoliopsida</taxon>
        <taxon>Liliopsida</taxon>
        <taxon>Asparagales</taxon>
        <taxon>Orchidaceae</taxon>
        <taxon>Epidendroideae</taxon>
        <taxon>Malaxideae</taxon>
        <taxon>Dendrobiinae</taxon>
        <taxon>Dendrobium</taxon>
    </lineage>
</organism>
<feature type="compositionally biased region" description="Basic residues" evidence="1">
    <location>
        <begin position="149"/>
        <end position="161"/>
    </location>
</feature>
<gene>
    <name evidence="2" type="ORF">M5K25_018273</name>
</gene>
<evidence type="ECO:0000256" key="1">
    <source>
        <dbReference type="SAM" id="MobiDB-lite"/>
    </source>
</evidence>
<sequence length="261" mass="28594">MASLASNGKLIGCSPLTAKGHQFVLLTENYRSSRKQREGECCCPSNTEAPENMQHYLGEDPEIKSLNSVFYPLNSTQQQPISPQTAIKQPLGEGKGKGQQPSTEFQKLALGTAAQQPIEPRDSSTKVMEQQGTEEPRSKSQQTTQNPNRWHRNSHLAKHPKAPSQGTEESLDRNRKTNTLKKRTKGIPYNSSAVVGVLYFGVREGAALFLCPTFGYRSVLPSPLVRDPGFTVSSKGDNYNAGMYTEGYTATEGTTPSLTRA</sequence>